<comment type="caution">
    <text evidence="2">The sequence shown here is derived from an EMBL/GenBank/DDBJ whole genome shotgun (WGS) entry which is preliminary data.</text>
</comment>
<keyword evidence="3" id="KW-1185">Reference proteome</keyword>
<accession>A0ABT9RUX5</accession>
<name>A0ABT9RUX5_9MICC</name>
<proteinExistence type="predicted"/>
<evidence type="ECO:0000313" key="3">
    <source>
        <dbReference type="Proteomes" id="UP001226577"/>
    </source>
</evidence>
<evidence type="ECO:0000256" key="1">
    <source>
        <dbReference type="SAM" id="MobiDB-lite"/>
    </source>
</evidence>
<sequence length="29" mass="3243">MVYGQKNDGARCGGDKKARTRLDRARAFT</sequence>
<gene>
    <name evidence="2" type="ORF">J2X98_002635</name>
</gene>
<protein>
    <submittedName>
        <fullName evidence="2">Uncharacterized protein</fullName>
    </submittedName>
</protein>
<feature type="compositionally biased region" description="Basic and acidic residues" evidence="1">
    <location>
        <begin position="13"/>
        <end position="29"/>
    </location>
</feature>
<organism evidence="2 3">
    <name type="scientific">Pseudarthrobacter enclensis</name>
    <dbReference type="NCBI Taxonomy" id="993070"/>
    <lineage>
        <taxon>Bacteria</taxon>
        <taxon>Bacillati</taxon>
        <taxon>Actinomycetota</taxon>
        <taxon>Actinomycetes</taxon>
        <taxon>Micrococcales</taxon>
        <taxon>Micrococcaceae</taxon>
        <taxon>Pseudarthrobacter</taxon>
    </lineage>
</organism>
<evidence type="ECO:0000313" key="2">
    <source>
        <dbReference type="EMBL" id="MDP9889041.1"/>
    </source>
</evidence>
<dbReference type="Proteomes" id="UP001226577">
    <property type="component" value="Unassembled WGS sequence"/>
</dbReference>
<feature type="region of interest" description="Disordered" evidence="1">
    <location>
        <begin position="1"/>
        <end position="29"/>
    </location>
</feature>
<reference evidence="2 3" key="1">
    <citation type="submission" date="2023-07" db="EMBL/GenBank/DDBJ databases">
        <title>Sorghum-associated microbial communities from plants grown in Nebraska, USA.</title>
        <authorList>
            <person name="Schachtman D."/>
        </authorList>
    </citation>
    <scope>NUCLEOTIDE SEQUENCE [LARGE SCALE GENOMIC DNA]</scope>
    <source>
        <strain evidence="2 3">CC222</strain>
    </source>
</reference>
<dbReference type="EMBL" id="JAUSRE010000012">
    <property type="protein sequence ID" value="MDP9889041.1"/>
    <property type="molecule type" value="Genomic_DNA"/>
</dbReference>